<dbReference type="AlphaFoldDB" id="A0A3N0GVK5"/>
<evidence type="ECO:0000256" key="1">
    <source>
        <dbReference type="PROSITE-ProRule" id="PRU01282"/>
    </source>
</evidence>
<reference evidence="2 3" key="1">
    <citation type="submission" date="2018-11" db="EMBL/GenBank/DDBJ databases">
        <authorList>
            <person name="Li F."/>
        </authorList>
    </citation>
    <scope>NUCLEOTIDE SEQUENCE [LARGE SCALE GENOMIC DNA]</scope>
    <source>
        <strain evidence="2 3">Gsoil 818</strain>
    </source>
</reference>
<proteinExistence type="inferred from homology"/>
<dbReference type="SUPFAM" id="SSF52833">
    <property type="entry name" value="Thioredoxin-like"/>
    <property type="match status" value="1"/>
</dbReference>
<evidence type="ECO:0000313" key="2">
    <source>
        <dbReference type="EMBL" id="RNM16188.1"/>
    </source>
</evidence>
<dbReference type="Proteomes" id="UP000279994">
    <property type="component" value="Unassembled WGS sequence"/>
</dbReference>
<sequence length="119" mass="13301">MEIWINPACSKCRTAKAELDAAGIEYVERRYLDEPPTAAELADVLTRLRLDPWDIARAAETREAGIDLPRDAAHRDDWIAAMVAHPRTIQRPIITATDGTTVVARDAETLRTVVEHERG</sequence>
<dbReference type="PROSITE" id="PS51353">
    <property type="entry name" value="ARSC"/>
    <property type="match status" value="1"/>
</dbReference>
<dbReference type="EMBL" id="RJSF01000019">
    <property type="protein sequence ID" value="RNM16188.1"/>
    <property type="molecule type" value="Genomic_DNA"/>
</dbReference>
<organism evidence="2 3">
    <name type="scientific">Nocardioides pocheonensis</name>
    <dbReference type="NCBI Taxonomy" id="661485"/>
    <lineage>
        <taxon>Bacteria</taxon>
        <taxon>Bacillati</taxon>
        <taxon>Actinomycetota</taxon>
        <taxon>Actinomycetes</taxon>
        <taxon>Propionibacteriales</taxon>
        <taxon>Nocardioidaceae</taxon>
        <taxon>Nocardioides</taxon>
    </lineage>
</organism>
<dbReference type="PANTHER" id="PTHR30041:SF4">
    <property type="entry name" value="ARSENATE REDUCTASE"/>
    <property type="match status" value="1"/>
</dbReference>
<comment type="similarity">
    <text evidence="1">Belongs to the ArsC family.</text>
</comment>
<protein>
    <submittedName>
        <fullName evidence="2">Arsenate reductase</fullName>
    </submittedName>
</protein>
<keyword evidence="3" id="KW-1185">Reference proteome</keyword>
<evidence type="ECO:0000313" key="3">
    <source>
        <dbReference type="Proteomes" id="UP000279994"/>
    </source>
</evidence>
<dbReference type="InterPro" id="IPR006660">
    <property type="entry name" value="Arsenate_reductase-like"/>
</dbReference>
<gene>
    <name evidence="2" type="ORF">EFL26_07220</name>
</gene>
<name>A0A3N0GVK5_9ACTN</name>
<dbReference type="Pfam" id="PF03960">
    <property type="entry name" value="ArsC"/>
    <property type="match status" value="1"/>
</dbReference>
<dbReference type="OrthoDB" id="9790554at2"/>
<dbReference type="InterPro" id="IPR036249">
    <property type="entry name" value="Thioredoxin-like_sf"/>
</dbReference>
<dbReference type="PANTHER" id="PTHR30041">
    <property type="entry name" value="ARSENATE REDUCTASE"/>
    <property type="match status" value="1"/>
</dbReference>
<accession>A0A3N0GVK5</accession>
<comment type="caution">
    <text evidence="2">The sequence shown here is derived from an EMBL/GenBank/DDBJ whole genome shotgun (WGS) entry which is preliminary data.</text>
</comment>
<dbReference type="Gene3D" id="3.40.30.10">
    <property type="entry name" value="Glutaredoxin"/>
    <property type="match status" value="1"/>
</dbReference>